<evidence type="ECO:0000313" key="7">
    <source>
        <dbReference type="Proteomes" id="UP000182517"/>
    </source>
</evidence>
<dbReference type="EC" id="3.6.1.8" evidence="3"/>
<evidence type="ECO:0000256" key="2">
    <source>
        <dbReference type="ARBA" id="ARBA00061115"/>
    </source>
</evidence>
<keyword evidence="7" id="KW-1185">Reference proteome</keyword>
<dbReference type="AlphaFoldDB" id="A0A1L3GLA5"/>
<dbReference type="CDD" id="cd11528">
    <property type="entry name" value="NTP-PPase_MazG_Nterm"/>
    <property type="match status" value="1"/>
</dbReference>
<proteinExistence type="inferred from homology"/>
<dbReference type="NCBIfam" id="TIGR00444">
    <property type="entry name" value="mazG"/>
    <property type="match status" value="1"/>
</dbReference>
<feature type="domain" description="NTP pyrophosphohydrolase MazG-like" evidence="5">
    <location>
        <begin position="174"/>
        <end position="234"/>
    </location>
</feature>
<dbReference type="GO" id="GO:0046052">
    <property type="term" value="P:UTP catabolic process"/>
    <property type="evidence" value="ECO:0007669"/>
    <property type="project" value="TreeGrafter"/>
</dbReference>
<evidence type="ECO:0000256" key="4">
    <source>
        <dbReference type="ARBA" id="ARBA00074799"/>
    </source>
</evidence>
<dbReference type="OrthoDB" id="9808939at2"/>
<dbReference type="InterPro" id="IPR011551">
    <property type="entry name" value="NTP_PyrPHydrolase_MazG"/>
</dbReference>
<dbReference type="FunFam" id="1.10.287.1080:FF:000003">
    <property type="entry name" value="Nucleoside triphosphate pyrophosphohydrolase"/>
    <property type="match status" value="1"/>
</dbReference>
<dbReference type="FunFam" id="1.10.287.1080:FF:000001">
    <property type="entry name" value="Nucleoside triphosphate pyrophosphohydrolase"/>
    <property type="match status" value="1"/>
</dbReference>
<evidence type="ECO:0000313" key="6">
    <source>
        <dbReference type="EMBL" id="APG26704.1"/>
    </source>
</evidence>
<dbReference type="CDD" id="cd11529">
    <property type="entry name" value="NTP-PPase_MazG_Cterm"/>
    <property type="match status" value="1"/>
</dbReference>
<dbReference type="PANTHER" id="PTHR30522">
    <property type="entry name" value="NUCLEOSIDE TRIPHOSPHATE PYROPHOSPHOHYDROLASE"/>
    <property type="match status" value="1"/>
</dbReference>
<dbReference type="STRING" id="1842532.A7E78_01805"/>
<dbReference type="SUPFAM" id="SSF101386">
    <property type="entry name" value="all-alpha NTP pyrophosphatases"/>
    <property type="match status" value="2"/>
</dbReference>
<dbReference type="GO" id="GO:0046047">
    <property type="term" value="P:TTP catabolic process"/>
    <property type="evidence" value="ECO:0007669"/>
    <property type="project" value="TreeGrafter"/>
</dbReference>
<protein>
    <recommendedName>
        <fullName evidence="4">Nucleoside triphosphate pyrophosphohydrolase</fullName>
        <ecNumber evidence="3">3.6.1.8</ecNumber>
    </recommendedName>
</protein>
<dbReference type="Proteomes" id="UP000182517">
    <property type="component" value="Chromosome"/>
</dbReference>
<dbReference type="Gene3D" id="1.10.287.1080">
    <property type="entry name" value="MazG-like"/>
    <property type="match status" value="2"/>
</dbReference>
<dbReference type="GO" id="GO:0047693">
    <property type="term" value="F:ATP diphosphatase activity"/>
    <property type="evidence" value="ECO:0007669"/>
    <property type="project" value="UniProtKB-EC"/>
</dbReference>
<dbReference type="NCBIfam" id="NF007113">
    <property type="entry name" value="PRK09562.1"/>
    <property type="match status" value="1"/>
</dbReference>
<evidence type="ECO:0000256" key="3">
    <source>
        <dbReference type="ARBA" id="ARBA00066372"/>
    </source>
</evidence>
<dbReference type="InterPro" id="IPR048011">
    <property type="entry name" value="NTP-PPase_MazG-like_C"/>
</dbReference>
<gene>
    <name evidence="6" type="ORF">A7E78_01805</name>
</gene>
<reference evidence="6 7" key="1">
    <citation type="journal article" date="2017" name="Genome Announc.">
        <title>Complete Genome Sequences of Two Acetylene-Fermenting Pelobacter acetylenicus Strains.</title>
        <authorList>
            <person name="Sutton J.M."/>
            <person name="Baesman S.M."/>
            <person name="Fierst J.L."/>
            <person name="Poret-Peterson A.T."/>
            <person name="Oremland R.S."/>
            <person name="Dunlap D.S."/>
            <person name="Akob D.M."/>
        </authorList>
    </citation>
    <scope>NUCLEOTIDE SEQUENCE [LARGE SCALE GENOMIC DNA]</scope>
    <source>
        <strain evidence="6 7">SFB93</strain>
    </source>
</reference>
<dbReference type="GO" id="GO:0006203">
    <property type="term" value="P:dGTP catabolic process"/>
    <property type="evidence" value="ECO:0007669"/>
    <property type="project" value="TreeGrafter"/>
</dbReference>
<comment type="similarity">
    <text evidence="2">Belongs to the nucleoside triphosphate pyrophosphohydrolase family.</text>
</comment>
<dbReference type="Pfam" id="PF03819">
    <property type="entry name" value="MazG"/>
    <property type="match status" value="2"/>
</dbReference>
<dbReference type="InterPro" id="IPR004518">
    <property type="entry name" value="MazG-like_dom"/>
</dbReference>
<feature type="domain" description="NTP pyrophosphohydrolase MazG-like" evidence="5">
    <location>
        <begin position="32"/>
        <end position="105"/>
    </location>
</feature>
<dbReference type="EMBL" id="CP015519">
    <property type="protein sequence ID" value="APG26704.1"/>
    <property type="molecule type" value="Genomic_DNA"/>
</dbReference>
<dbReference type="InterPro" id="IPR048015">
    <property type="entry name" value="NTP-PPase_MazG-like_N"/>
</dbReference>
<name>A0A1L3GLA5_9BACT</name>
<comment type="catalytic activity">
    <reaction evidence="1">
        <text>ATP + H2O = AMP + diphosphate + H(+)</text>
        <dbReference type="Rhea" id="RHEA:14245"/>
        <dbReference type="ChEBI" id="CHEBI:15377"/>
        <dbReference type="ChEBI" id="CHEBI:15378"/>
        <dbReference type="ChEBI" id="CHEBI:30616"/>
        <dbReference type="ChEBI" id="CHEBI:33019"/>
        <dbReference type="ChEBI" id="CHEBI:456215"/>
        <dbReference type="EC" id="3.6.1.8"/>
    </reaction>
</comment>
<accession>A0A1L3GLA5</accession>
<dbReference type="PANTHER" id="PTHR30522:SF0">
    <property type="entry name" value="NUCLEOSIDE TRIPHOSPHATE PYROPHOSPHOHYDROLASE"/>
    <property type="match status" value="1"/>
</dbReference>
<dbReference type="GO" id="GO:0046081">
    <property type="term" value="P:dUTP catabolic process"/>
    <property type="evidence" value="ECO:0007669"/>
    <property type="project" value="TreeGrafter"/>
</dbReference>
<organism evidence="6 7">
    <name type="scientific">Syntrophotalea acetylenivorans</name>
    <dbReference type="NCBI Taxonomy" id="1842532"/>
    <lineage>
        <taxon>Bacteria</taxon>
        <taxon>Pseudomonadati</taxon>
        <taxon>Thermodesulfobacteriota</taxon>
        <taxon>Desulfuromonadia</taxon>
        <taxon>Desulfuromonadales</taxon>
        <taxon>Syntrophotaleaceae</taxon>
        <taxon>Syntrophotalea</taxon>
    </lineage>
</organism>
<dbReference type="GO" id="GO:0006950">
    <property type="term" value="P:response to stress"/>
    <property type="evidence" value="ECO:0007669"/>
    <property type="project" value="UniProtKB-ARBA"/>
</dbReference>
<dbReference type="KEGG" id="pef:A7E78_01805"/>
<dbReference type="GO" id="GO:0046061">
    <property type="term" value="P:dATP catabolic process"/>
    <property type="evidence" value="ECO:0007669"/>
    <property type="project" value="TreeGrafter"/>
</dbReference>
<dbReference type="GO" id="GO:0046076">
    <property type="term" value="P:dTTP catabolic process"/>
    <property type="evidence" value="ECO:0007669"/>
    <property type="project" value="TreeGrafter"/>
</dbReference>
<sequence length="266" mass="30051">MQQTEAAKALQRLLSIMARLRGPDGCPWDTEQTPETLKPFLLEECYETLEAIDNGQPAEICEELGDLLLQIVFQARIHEERSDFSMVDVITGIADKLERRHPHVFGNIECKTPADVSAQWETIKKQEKETLGKAETTLGSIPKSLPALMHAKKLTERASRAGFDWPEIDGAFAKVREEMAELEEALREDHQQSIENELGDLLFATANLGRYLNIDAEEALRKTVGRFIFRFGHVESSLEKSGRSLRKASLAEMETLWREAKALTKT</sequence>
<dbReference type="RefSeq" id="WP_072282664.1">
    <property type="nucleotide sequence ID" value="NZ_CP015519.1"/>
</dbReference>
<keyword evidence="6" id="KW-0378">Hydrolase</keyword>
<evidence type="ECO:0000256" key="1">
    <source>
        <dbReference type="ARBA" id="ARBA00052141"/>
    </source>
</evidence>
<evidence type="ECO:0000259" key="5">
    <source>
        <dbReference type="Pfam" id="PF03819"/>
    </source>
</evidence>